<feature type="domain" description="DJ-1/PfpI" evidence="1">
    <location>
        <begin position="31"/>
        <end position="125"/>
    </location>
</feature>
<dbReference type="PANTHER" id="PTHR48094">
    <property type="entry name" value="PROTEIN/NUCLEIC ACID DEGLYCASE DJ-1-RELATED"/>
    <property type="match status" value="1"/>
</dbReference>
<dbReference type="Proteomes" id="UP000652761">
    <property type="component" value="Unassembled WGS sequence"/>
</dbReference>
<proteinExistence type="predicted"/>
<dbReference type="GO" id="GO:0005737">
    <property type="term" value="C:cytoplasm"/>
    <property type="evidence" value="ECO:0007669"/>
    <property type="project" value="TreeGrafter"/>
</dbReference>
<keyword evidence="3" id="KW-1185">Reference proteome</keyword>
<sequence length="159" mass="17177">METELVVPLKFPGDSVHFLSHIVLVSVIRKIGGAAGSEQLHKSRVLRKLLKEQKLAGRVCGAICSSPIVLQKQGLLTNERVTAHPTVIGKLTGQVIDGADVVIDGKLITSKGLGTVMNFSLAIVNKLFGHARARSVAEGIDLDTIYLVYDWLKLNSLIQ</sequence>
<dbReference type="Pfam" id="PF01965">
    <property type="entry name" value="DJ-1_PfpI"/>
    <property type="match status" value="1"/>
</dbReference>
<organism evidence="2 3">
    <name type="scientific">Colocasia esculenta</name>
    <name type="common">Wild taro</name>
    <name type="synonym">Arum esculentum</name>
    <dbReference type="NCBI Taxonomy" id="4460"/>
    <lineage>
        <taxon>Eukaryota</taxon>
        <taxon>Viridiplantae</taxon>
        <taxon>Streptophyta</taxon>
        <taxon>Embryophyta</taxon>
        <taxon>Tracheophyta</taxon>
        <taxon>Spermatophyta</taxon>
        <taxon>Magnoliopsida</taxon>
        <taxon>Liliopsida</taxon>
        <taxon>Araceae</taxon>
        <taxon>Aroideae</taxon>
        <taxon>Colocasieae</taxon>
        <taxon>Colocasia</taxon>
    </lineage>
</organism>
<dbReference type="AlphaFoldDB" id="A0A843XAE5"/>
<dbReference type="InterPro" id="IPR029062">
    <property type="entry name" value="Class_I_gatase-like"/>
</dbReference>
<dbReference type="Gene3D" id="3.40.50.880">
    <property type="match status" value="1"/>
</dbReference>
<gene>
    <name evidence="2" type="ORF">Taro_049201</name>
</gene>
<comment type="caution">
    <text evidence="2">The sequence shown here is derived from an EMBL/GenBank/DDBJ whole genome shotgun (WGS) entry which is preliminary data.</text>
</comment>
<dbReference type="PANTHER" id="PTHR48094:SF7">
    <property type="entry name" value="PROTEIN DJ-1 HOMOLOG C"/>
    <property type="match status" value="1"/>
</dbReference>
<accession>A0A843XAE5</accession>
<dbReference type="EMBL" id="NMUH01006917">
    <property type="protein sequence ID" value="MQM16247.1"/>
    <property type="molecule type" value="Genomic_DNA"/>
</dbReference>
<dbReference type="InterPro" id="IPR002818">
    <property type="entry name" value="DJ-1/PfpI"/>
</dbReference>
<protein>
    <recommendedName>
        <fullName evidence="1">DJ-1/PfpI domain-containing protein</fullName>
    </recommendedName>
</protein>
<evidence type="ECO:0000259" key="1">
    <source>
        <dbReference type="Pfam" id="PF01965"/>
    </source>
</evidence>
<evidence type="ECO:0000313" key="2">
    <source>
        <dbReference type="EMBL" id="MQM16247.1"/>
    </source>
</evidence>
<dbReference type="InterPro" id="IPR050325">
    <property type="entry name" value="Prot/Nucl_acid_deglycase"/>
</dbReference>
<dbReference type="SUPFAM" id="SSF52317">
    <property type="entry name" value="Class I glutamine amidotransferase-like"/>
    <property type="match status" value="1"/>
</dbReference>
<evidence type="ECO:0000313" key="3">
    <source>
        <dbReference type="Proteomes" id="UP000652761"/>
    </source>
</evidence>
<reference evidence="2" key="1">
    <citation type="submission" date="2017-07" db="EMBL/GenBank/DDBJ databases">
        <title>Taro Niue Genome Assembly and Annotation.</title>
        <authorList>
            <person name="Atibalentja N."/>
            <person name="Keating K."/>
            <person name="Fields C.J."/>
        </authorList>
    </citation>
    <scope>NUCLEOTIDE SEQUENCE</scope>
    <source>
        <strain evidence="2">Niue_2</strain>
        <tissue evidence="2">Leaf</tissue>
    </source>
</reference>
<dbReference type="GO" id="GO:1903189">
    <property type="term" value="P:glyoxal metabolic process"/>
    <property type="evidence" value="ECO:0007669"/>
    <property type="project" value="TreeGrafter"/>
</dbReference>
<name>A0A843XAE5_COLES</name>
<dbReference type="OrthoDB" id="543156at2759"/>